<evidence type="ECO:0000313" key="1">
    <source>
        <dbReference type="EMBL" id="GLS26171.1"/>
    </source>
</evidence>
<comment type="caution">
    <text evidence="1">The sequence shown here is derived from an EMBL/GenBank/DDBJ whole genome shotgun (WGS) entry which is preliminary data.</text>
</comment>
<dbReference type="RefSeq" id="WP_232593069.1">
    <property type="nucleotide sequence ID" value="NZ_BSPD01000039.1"/>
</dbReference>
<name>A0AA37T928_9GAMM</name>
<proteinExistence type="predicted"/>
<accession>A0AA37T928</accession>
<dbReference type="AlphaFoldDB" id="A0AA37T928"/>
<keyword evidence="2" id="KW-1185">Reference proteome</keyword>
<organism evidence="1 2">
    <name type="scientific">Marinibactrum halimedae</name>
    <dbReference type="NCBI Taxonomy" id="1444977"/>
    <lineage>
        <taxon>Bacteria</taxon>
        <taxon>Pseudomonadati</taxon>
        <taxon>Pseudomonadota</taxon>
        <taxon>Gammaproteobacteria</taxon>
        <taxon>Cellvibrionales</taxon>
        <taxon>Cellvibrionaceae</taxon>
        <taxon>Marinibactrum</taxon>
    </lineage>
</organism>
<protein>
    <submittedName>
        <fullName evidence="1">Uncharacterized protein</fullName>
    </submittedName>
</protein>
<gene>
    <name evidence="1" type="ORF">GCM10007877_18860</name>
</gene>
<sequence length="156" mass="17127">MKMSRFLLILFFGAILSGCDNGIESIIVKKIQLVTDSDFTLNEVPAVSIAVGPNDTNYIYVTLYRSNINSGYVMSSKLRSDKTVSVNATWAGKYYVQSSRHDTGVSVEIVSIDTSSKRAVLMISATLVNPKTGEFLKFGNSEIIIEGQDFLNLIKA</sequence>
<evidence type="ECO:0000313" key="2">
    <source>
        <dbReference type="Proteomes" id="UP001156870"/>
    </source>
</evidence>
<dbReference type="Proteomes" id="UP001156870">
    <property type="component" value="Unassembled WGS sequence"/>
</dbReference>
<dbReference type="EMBL" id="BSPD01000039">
    <property type="protein sequence ID" value="GLS26171.1"/>
    <property type="molecule type" value="Genomic_DNA"/>
</dbReference>
<reference evidence="1 2" key="1">
    <citation type="journal article" date="2014" name="Int. J. Syst. Evol. Microbiol.">
        <title>Complete genome sequence of Corynebacterium casei LMG S-19264T (=DSM 44701T), isolated from a smear-ripened cheese.</title>
        <authorList>
            <consortium name="US DOE Joint Genome Institute (JGI-PGF)"/>
            <person name="Walter F."/>
            <person name="Albersmeier A."/>
            <person name="Kalinowski J."/>
            <person name="Ruckert C."/>
        </authorList>
    </citation>
    <scope>NUCLEOTIDE SEQUENCE [LARGE SCALE GENOMIC DNA]</scope>
    <source>
        <strain evidence="1 2">NBRC 110095</strain>
    </source>
</reference>
<dbReference type="PROSITE" id="PS51257">
    <property type="entry name" value="PROKAR_LIPOPROTEIN"/>
    <property type="match status" value="1"/>
</dbReference>